<dbReference type="InterPro" id="IPR003366">
    <property type="entry name" value="CUB-like_dom"/>
</dbReference>
<name>A0AAE9EU26_CAEBR</name>
<dbReference type="PANTHER" id="PTHR47920">
    <property type="entry name" value="PROTEIN CBG13378-RELATED"/>
    <property type="match status" value="1"/>
</dbReference>
<gene>
    <name evidence="2" type="ORF">L5515_005712</name>
</gene>
<dbReference type="AlphaFoldDB" id="A0AAE9EU26"/>
<feature type="domain" description="CUB-like" evidence="1">
    <location>
        <begin position="36"/>
        <end position="128"/>
    </location>
</feature>
<evidence type="ECO:0000259" key="1">
    <source>
        <dbReference type="Pfam" id="PF02408"/>
    </source>
</evidence>
<dbReference type="Pfam" id="PF02408">
    <property type="entry name" value="CUB_2"/>
    <property type="match status" value="1"/>
</dbReference>
<accession>A0AAE9EU26</accession>
<reference evidence="2 3" key="1">
    <citation type="submission" date="2022-04" db="EMBL/GenBank/DDBJ databases">
        <title>Chromosome-level reference genomes for two strains of Caenorhabditis briggsae: an improved platform for comparative genomics.</title>
        <authorList>
            <person name="Stevens L."/>
            <person name="Andersen E."/>
        </authorList>
    </citation>
    <scope>NUCLEOTIDE SEQUENCE [LARGE SCALE GENOMIC DNA]</scope>
    <source>
        <strain evidence="2">VX34</strain>
        <tissue evidence="2">Whole-organism</tissue>
    </source>
</reference>
<keyword evidence="3" id="KW-1185">Reference proteome</keyword>
<dbReference type="Proteomes" id="UP000829354">
    <property type="component" value="Chromosome V"/>
</dbReference>
<protein>
    <recommendedName>
        <fullName evidence="1">CUB-like domain-containing protein</fullName>
    </recommendedName>
</protein>
<dbReference type="EMBL" id="CP092624">
    <property type="protein sequence ID" value="UMM31568.1"/>
    <property type="molecule type" value="Genomic_DNA"/>
</dbReference>
<proteinExistence type="predicted"/>
<dbReference type="PANTHER" id="PTHR47920:SF1">
    <property type="entry name" value="CUB-LIKE DOMAIN-CONTAINING PROTEIN"/>
    <property type="match status" value="1"/>
</dbReference>
<sequence>MHLSVIPLINTILSSFVNEPADLTCPKVPISVDTLTGSFPSGGLAQFPANYDCGIDFKIPTGKVLKFKVRTEADEPGDKVVIRDSIGALNEFTSPSSVFYAAAEKATVWVKTESSSSSFHFTWEYIDVSGFTEIEKSFETFIPLNLTANHYYRFKSQTYTVYPQPITALAASLSGGVDSSLKNIFVYDGENLDSKFVGNLEQFLKNKTPKITGRYLTLVNFYRLPSDSYLFVTDYSQYRNYDFVILSKDKPYRIKKTSTIKEHGVSPVTVFYCIDSNETYLTDLKFMNMTRENFRDYDQSVSFRLFSDENPYYNKLYYRNYITRSYYSQRFDPKSLPQQISSNAFTMELNQGEIEFELKSGPMEDYTKVMPGRKGKICSPSIWHQNGAASYFANFTATETVKFVFTVENMKTIKPGEALLVEVGQPHSYSDPKFFKLTSRSYRKEAIGTYMAVTFTGTSEKSSFTLNYNVESTHSSTSPHNREWGYSTSPHNREWGMNSSVSAGFSVLVLIVALIF</sequence>
<evidence type="ECO:0000313" key="3">
    <source>
        <dbReference type="Proteomes" id="UP000829354"/>
    </source>
</evidence>
<evidence type="ECO:0000313" key="2">
    <source>
        <dbReference type="EMBL" id="UMM31568.1"/>
    </source>
</evidence>
<organism evidence="2 3">
    <name type="scientific">Caenorhabditis briggsae</name>
    <dbReference type="NCBI Taxonomy" id="6238"/>
    <lineage>
        <taxon>Eukaryota</taxon>
        <taxon>Metazoa</taxon>
        <taxon>Ecdysozoa</taxon>
        <taxon>Nematoda</taxon>
        <taxon>Chromadorea</taxon>
        <taxon>Rhabditida</taxon>
        <taxon>Rhabditina</taxon>
        <taxon>Rhabditomorpha</taxon>
        <taxon>Rhabditoidea</taxon>
        <taxon>Rhabditidae</taxon>
        <taxon>Peloderinae</taxon>
        <taxon>Caenorhabditis</taxon>
    </lineage>
</organism>